<dbReference type="EMBL" id="PGOL01003489">
    <property type="protein sequence ID" value="PKI40833.1"/>
    <property type="molecule type" value="Genomic_DNA"/>
</dbReference>
<organism evidence="1 2">
    <name type="scientific">Punica granatum</name>
    <name type="common">Pomegranate</name>
    <dbReference type="NCBI Taxonomy" id="22663"/>
    <lineage>
        <taxon>Eukaryota</taxon>
        <taxon>Viridiplantae</taxon>
        <taxon>Streptophyta</taxon>
        <taxon>Embryophyta</taxon>
        <taxon>Tracheophyta</taxon>
        <taxon>Spermatophyta</taxon>
        <taxon>Magnoliopsida</taxon>
        <taxon>eudicotyledons</taxon>
        <taxon>Gunneridae</taxon>
        <taxon>Pentapetalae</taxon>
        <taxon>rosids</taxon>
        <taxon>malvids</taxon>
        <taxon>Myrtales</taxon>
        <taxon>Lythraceae</taxon>
        <taxon>Punica</taxon>
    </lineage>
</organism>
<protein>
    <submittedName>
        <fullName evidence="1">Uncharacterized protein</fullName>
    </submittedName>
</protein>
<proteinExistence type="predicted"/>
<dbReference type="AlphaFoldDB" id="A0A2I0IAN4"/>
<reference evidence="1 2" key="1">
    <citation type="submission" date="2017-11" db="EMBL/GenBank/DDBJ databases">
        <title>De-novo sequencing of pomegranate (Punica granatum L.) genome.</title>
        <authorList>
            <person name="Akparov Z."/>
            <person name="Amiraslanov A."/>
            <person name="Hajiyeva S."/>
            <person name="Abbasov M."/>
            <person name="Kaur K."/>
            <person name="Hamwieh A."/>
            <person name="Solovyev V."/>
            <person name="Salamov A."/>
            <person name="Braich B."/>
            <person name="Kosarev P."/>
            <person name="Mahmoud A."/>
            <person name="Hajiyev E."/>
            <person name="Babayeva S."/>
            <person name="Izzatullayeva V."/>
            <person name="Mammadov A."/>
            <person name="Mammadov A."/>
            <person name="Sharifova S."/>
            <person name="Ojaghi J."/>
            <person name="Eynullazada K."/>
            <person name="Bayramov B."/>
            <person name="Abdulazimova A."/>
            <person name="Shahmuradov I."/>
        </authorList>
    </citation>
    <scope>NUCLEOTIDE SEQUENCE [LARGE SCALE GENOMIC DNA]</scope>
    <source>
        <strain evidence="2">cv. AG2017</strain>
        <tissue evidence="1">Leaf</tissue>
    </source>
</reference>
<evidence type="ECO:0000313" key="1">
    <source>
        <dbReference type="EMBL" id="PKI40833.1"/>
    </source>
</evidence>
<dbReference type="Proteomes" id="UP000233551">
    <property type="component" value="Unassembled WGS sequence"/>
</dbReference>
<evidence type="ECO:0000313" key="2">
    <source>
        <dbReference type="Proteomes" id="UP000233551"/>
    </source>
</evidence>
<comment type="caution">
    <text evidence="1">The sequence shown here is derived from an EMBL/GenBank/DDBJ whole genome shotgun (WGS) entry which is preliminary data.</text>
</comment>
<gene>
    <name evidence="1" type="ORF">CRG98_038844</name>
</gene>
<name>A0A2I0IAN4_PUNGR</name>
<accession>A0A2I0IAN4</accession>
<sequence length="113" mass="12178">MVPHAATIDLTEVASEPISRGALHDGFSSPIICWRRPRLLRTRVEEFQFPFGRKSQVRHSASVDCGLCAIRASRLGGFLSKLASLIATGEVVGGVEPTASLILLFCSLPGLFL</sequence>
<keyword evidence="2" id="KW-1185">Reference proteome</keyword>